<proteinExistence type="predicted"/>
<organism evidence="2 3">
    <name type="scientific">Blastopirellula sediminis</name>
    <dbReference type="NCBI Taxonomy" id="2894196"/>
    <lineage>
        <taxon>Bacteria</taxon>
        <taxon>Pseudomonadati</taxon>
        <taxon>Planctomycetota</taxon>
        <taxon>Planctomycetia</taxon>
        <taxon>Pirellulales</taxon>
        <taxon>Pirellulaceae</taxon>
        <taxon>Blastopirellula</taxon>
    </lineage>
</organism>
<evidence type="ECO:0000256" key="1">
    <source>
        <dbReference type="SAM" id="Phobius"/>
    </source>
</evidence>
<evidence type="ECO:0000313" key="3">
    <source>
        <dbReference type="Proteomes" id="UP001139103"/>
    </source>
</evidence>
<dbReference type="Proteomes" id="UP001139103">
    <property type="component" value="Unassembled WGS sequence"/>
</dbReference>
<feature type="transmembrane region" description="Helical" evidence="1">
    <location>
        <begin position="155"/>
        <end position="182"/>
    </location>
</feature>
<dbReference type="EMBL" id="JAJKFT010000004">
    <property type="protein sequence ID" value="MCC9627770.1"/>
    <property type="molecule type" value="Genomic_DNA"/>
</dbReference>
<keyword evidence="1" id="KW-0472">Membrane</keyword>
<protein>
    <recommendedName>
        <fullName evidence="4">DUF3592 domain-containing protein</fullName>
    </recommendedName>
</protein>
<accession>A0A9X1MK67</accession>
<feature type="transmembrane region" description="Helical" evidence="1">
    <location>
        <begin position="274"/>
        <end position="295"/>
    </location>
</feature>
<feature type="transmembrane region" description="Helical" evidence="1">
    <location>
        <begin position="240"/>
        <end position="262"/>
    </location>
</feature>
<evidence type="ECO:0008006" key="4">
    <source>
        <dbReference type="Google" id="ProtNLM"/>
    </source>
</evidence>
<dbReference type="AlphaFoldDB" id="A0A9X1MK67"/>
<keyword evidence="1" id="KW-1133">Transmembrane helix</keyword>
<gene>
    <name evidence="2" type="ORF">LOC68_05135</name>
</gene>
<dbReference type="RefSeq" id="WP_230216432.1">
    <property type="nucleotide sequence ID" value="NZ_JAJKFT010000004.1"/>
</dbReference>
<evidence type="ECO:0000313" key="2">
    <source>
        <dbReference type="EMBL" id="MCC9627770.1"/>
    </source>
</evidence>
<name>A0A9X1MK67_9BACT</name>
<comment type="caution">
    <text evidence="2">The sequence shown here is derived from an EMBL/GenBank/DDBJ whole genome shotgun (WGS) entry which is preliminary data.</text>
</comment>
<feature type="transmembrane region" description="Helical" evidence="1">
    <location>
        <begin position="21"/>
        <end position="51"/>
    </location>
</feature>
<reference evidence="2" key="1">
    <citation type="submission" date="2021-11" db="EMBL/GenBank/DDBJ databases">
        <title>Genome sequence.</title>
        <authorList>
            <person name="Sun Q."/>
        </authorList>
    </citation>
    <scope>NUCLEOTIDE SEQUENCE</scope>
    <source>
        <strain evidence="2">JC732</strain>
    </source>
</reference>
<keyword evidence="3" id="KW-1185">Reference proteome</keyword>
<keyword evidence="1" id="KW-0812">Transmembrane</keyword>
<sequence>MARWPRLWEKKRGKRRTGSPLLGSVGEAMFFASLLFLGSIGLVAVVASIAFESVVATYLFPEATYTAGKCVVMETALGEKQLDGGAVRYQPRILVHVHTKTEDYYGWTYRRNPTWYSDREAAEQIVDGFRPGWEYPCWYASYDPSTVILRRSTNFALWSILLVFASFAAIGAIGMFYTLLLFGASAERRSALAKSAQKIELIGDLLPPSAYPNIPSADNLTNSPGVRLAYRLPIEVSPAWWLFATLLFSLIWSGMTAVFALGVLADLERREFNWLLILLTIGAIAVGVWSIYHFLRQIALHTRVGPTYIEISNHPLLPGRDYNLHLSQAGRMHVKKMRVTLVCEEEATFLHGTDVRTETAKVYDAEVANFRGLVIRPGAPFEEMLHFQIPLSAMHSFKSSHNAVHWKLLVDLDAKGAGRQLRSFPIVVYPPVQ</sequence>